<dbReference type="PANTHER" id="PTHR34853:SF1">
    <property type="entry name" value="LIPASE 5"/>
    <property type="match status" value="1"/>
</dbReference>
<comment type="caution">
    <text evidence="2">The sequence shown here is derived from an EMBL/GenBank/DDBJ whole genome shotgun (WGS) entry which is preliminary data.</text>
</comment>
<dbReference type="SUPFAM" id="SSF53474">
    <property type="entry name" value="alpha/beta-Hydrolases"/>
    <property type="match status" value="1"/>
</dbReference>
<feature type="chain" id="PRO_5040941225" description="Serine aminopeptidase S33 domain-containing protein" evidence="1">
    <location>
        <begin position="19"/>
        <end position="300"/>
    </location>
</feature>
<gene>
    <name evidence="2" type="ORF">N7530_006220</name>
</gene>
<accession>A0A9W9WRC0</accession>
<dbReference type="Gene3D" id="3.40.50.1820">
    <property type="entry name" value="alpha/beta hydrolase"/>
    <property type="match status" value="1"/>
</dbReference>
<sequence>MSFKFYALLLALLPSIQAIQVANLNVSESIPSKYDGDSTCYKNFQEGLSVDAASYGAIYDTTFYETSHNFSSSKPGDALKLEPVNATLLQDIPKGTTAYRFQYVSKDLDGMKIPVTDFIAFPYASRLSGHVYPAIAYAHGTSGVFRGCGPSAMPSLYEYGSWAFLVSRGYAVIATDYAGLGNNYTAHQYQASPAQAHDLTKVVWPRSHGRVDEWMSVGHSQGGGAARAVAESSLLHEDPLSLGKYLGTIAQAPGVRLQDLALAAIQGSSSSDVASARGVLGEAGWLVLGLRSILPNDPQT</sequence>
<reference evidence="2" key="2">
    <citation type="journal article" date="2023" name="IMA Fungus">
        <title>Comparative genomic study of the Penicillium genus elucidates a diverse pangenome and 15 lateral gene transfer events.</title>
        <authorList>
            <person name="Petersen C."/>
            <person name="Sorensen T."/>
            <person name="Nielsen M.R."/>
            <person name="Sondergaard T.E."/>
            <person name="Sorensen J.L."/>
            <person name="Fitzpatrick D.A."/>
            <person name="Frisvad J.C."/>
            <person name="Nielsen K.L."/>
        </authorList>
    </citation>
    <scope>NUCLEOTIDE SEQUENCE</scope>
    <source>
        <strain evidence="2">IBT 17660</strain>
    </source>
</reference>
<dbReference type="AlphaFoldDB" id="A0A9W9WRC0"/>
<evidence type="ECO:0000256" key="1">
    <source>
        <dbReference type="SAM" id="SignalP"/>
    </source>
</evidence>
<dbReference type="EMBL" id="JAPWDO010000004">
    <property type="protein sequence ID" value="KAJ5472219.1"/>
    <property type="molecule type" value="Genomic_DNA"/>
</dbReference>
<dbReference type="GO" id="GO:0017000">
    <property type="term" value="P:antibiotic biosynthetic process"/>
    <property type="evidence" value="ECO:0007669"/>
    <property type="project" value="UniProtKB-ARBA"/>
</dbReference>
<proteinExistence type="predicted"/>
<reference evidence="2" key="1">
    <citation type="submission" date="2022-12" db="EMBL/GenBank/DDBJ databases">
        <authorList>
            <person name="Petersen C."/>
        </authorList>
    </citation>
    <scope>NUCLEOTIDE SEQUENCE</scope>
    <source>
        <strain evidence="2">IBT 17660</strain>
    </source>
</reference>
<feature type="signal peptide" evidence="1">
    <location>
        <begin position="1"/>
        <end position="18"/>
    </location>
</feature>
<dbReference type="GO" id="GO:0016042">
    <property type="term" value="P:lipid catabolic process"/>
    <property type="evidence" value="ECO:0007669"/>
    <property type="project" value="InterPro"/>
</dbReference>
<dbReference type="GO" id="GO:0004806">
    <property type="term" value="F:triacylglycerol lipase activity"/>
    <property type="evidence" value="ECO:0007669"/>
    <property type="project" value="InterPro"/>
</dbReference>
<keyword evidence="3" id="KW-1185">Reference proteome</keyword>
<name>A0A9W9WRC0_9EURO</name>
<dbReference type="OrthoDB" id="5382058at2759"/>
<organism evidence="2 3">
    <name type="scientific">Penicillium desertorum</name>
    <dbReference type="NCBI Taxonomy" id="1303715"/>
    <lineage>
        <taxon>Eukaryota</taxon>
        <taxon>Fungi</taxon>
        <taxon>Dikarya</taxon>
        <taxon>Ascomycota</taxon>
        <taxon>Pezizomycotina</taxon>
        <taxon>Eurotiomycetes</taxon>
        <taxon>Eurotiomycetidae</taxon>
        <taxon>Eurotiales</taxon>
        <taxon>Aspergillaceae</taxon>
        <taxon>Penicillium</taxon>
    </lineage>
</organism>
<dbReference type="Proteomes" id="UP001147760">
    <property type="component" value="Unassembled WGS sequence"/>
</dbReference>
<keyword evidence="1" id="KW-0732">Signal</keyword>
<dbReference type="PANTHER" id="PTHR34853">
    <property type="match status" value="1"/>
</dbReference>
<dbReference type="GO" id="GO:0072330">
    <property type="term" value="P:monocarboxylic acid biosynthetic process"/>
    <property type="evidence" value="ECO:0007669"/>
    <property type="project" value="UniProtKB-ARBA"/>
</dbReference>
<dbReference type="InterPro" id="IPR005152">
    <property type="entry name" value="Lipase_secreted"/>
</dbReference>
<dbReference type="InterPro" id="IPR029058">
    <property type="entry name" value="AB_hydrolase_fold"/>
</dbReference>
<evidence type="ECO:0008006" key="4">
    <source>
        <dbReference type="Google" id="ProtNLM"/>
    </source>
</evidence>
<protein>
    <recommendedName>
        <fullName evidence="4">Serine aminopeptidase S33 domain-containing protein</fullName>
    </recommendedName>
</protein>
<evidence type="ECO:0000313" key="2">
    <source>
        <dbReference type="EMBL" id="KAJ5472219.1"/>
    </source>
</evidence>
<evidence type="ECO:0000313" key="3">
    <source>
        <dbReference type="Proteomes" id="UP001147760"/>
    </source>
</evidence>